<evidence type="ECO:0000256" key="4">
    <source>
        <dbReference type="ARBA" id="ARBA00021008"/>
    </source>
</evidence>
<evidence type="ECO:0000256" key="5">
    <source>
        <dbReference type="ARBA" id="ARBA00022692"/>
    </source>
</evidence>
<feature type="transmembrane region" description="Helical" evidence="10">
    <location>
        <begin position="266"/>
        <end position="287"/>
    </location>
</feature>
<evidence type="ECO:0000256" key="9">
    <source>
        <dbReference type="ARBA" id="ARBA00049551"/>
    </source>
</evidence>
<feature type="transmembrane region" description="Helical" evidence="10">
    <location>
        <begin position="190"/>
        <end position="211"/>
    </location>
</feature>
<organism evidence="12">
    <name type="scientific">Brettanomyces custersianus</name>
    <name type="common">Yeast</name>
    <dbReference type="NCBI Taxonomy" id="13368"/>
    <lineage>
        <taxon>Eukaryota</taxon>
        <taxon>Fungi</taxon>
        <taxon>Dikarya</taxon>
        <taxon>Ascomycota</taxon>
        <taxon>Saccharomycotina</taxon>
        <taxon>Pichiomycetes</taxon>
        <taxon>Pichiales</taxon>
        <taxon>Pichiaceae</taxon>
        <taxon>Brettanomyces</taxon>
    </lineage>
</organism>
<feature type="transmembrane region" description="Helical" evidence="10">
    <location>
        <begin position="217"/>
        <end position="235"/>
    </location>
</feature>
<dbReference type="AlphaFoldDB" id="C7FEW9"/>
<sequence>MLLSSILVLTVLTSIIKRNNEYKKWVNRIGLLILIYVLGINLSINNVEDLVIGYNIYNNMLMINNVSNYMINVVLIIGIIYMLILSYNISTVKEIDRLIEMKEWLCLLVIFNILGLVLLMIVNDLIMLFVIIELQSYSLYLITSVYNESSNSIKSGLYYFIVGSLGSFIILDGTVSIYEEIGLTNIEYIILYLDNISLYDILIILFGLFIKIGLAPFYNYSIVIYTLSPTIITNYISLMPKLSILTLILNLVNIINLIHSSINSNIILIISVVIFLSMMIGAMGGLNSIRIKTLLAYSSLLNVSYMLLAIISNNNYSIIAYLFYILQYSITHMNIFSIILLIPLYSNLYLYNSGVKKEHTFTVMISKYSPVEYISQFKMLLNKNTCLCICLCISFFSLIGVPPLSGFYGKLLVFMAALSNGFVFLSILLVIASSISAYYYGNVIRELCSDILNNFNLFKYRVLSYSNLLSLNNLSSNLINKFNLSYYDDKSNGDNSIIYINNNISYLISVLTLIIILIVLEYDNIIGGTYLVLLGCYLNVPRYI</sequence>
<dbReference type="InterPro" id="IPR001750">
    <property type="entry name" value="ND/Mrp_TM"/>
</dbReference>
<feature type="transmembrane region" description="Helical" evidence="10">
    <location>
        <begin position="104"/>
        <end position="132"/>
    </location>
</feature>
<dbReference type="Pfam" id="PF00361">
    <property type="entry name" value="Proton_antipo_M"/>
    <property type="match status" value="1"/>
</dbReference>
<evidence type="ECO:0000256" key="6">
    <source>
        <dbReference type="ARBA" id="ARBA00022989"/>
    </source>
</evidence>
<dbReference type="GeneID" id="8363651"/>
<evidence type="ECO:0000256" key="3">
    <source>
        <dbReference type="ARBA" id="ARBA00012944"/>
    </source>
</evidence>
<evidence type="ECO:0000256" key="7">
    <source>
        <dbReference type="ARBA" id="ARBA00023136"/>
    </source>
</evidence>
<feature type="transmembrane region" description="Helical" evidence="10">
    <location>
        <begin position="294"/>
        <end position="312"/>
    </location>
</feature>
<evidence type="ECO:0000256" key="1">
    <source>
        <dbReference type="ARBA" id="ARBA00004141"/>
    </source>
</evidence>
<keyword evidence="7 10" id="KW-0472">Membrane</keyword>
<dbReference type="PANTHER" id="PTHR22773">
    <property type="entry name" value="NADH DEHYDROGENASE"/>
    <property type="match status" value="1"/>
</dbReference>
<proteinExistence type="inferred from homology"/>
<dbReference type="EC" id="7.1.1.2" evidence="3"/>
<keyword evidence="12" id="KW-0496">Mitochondrion</keyword>
<name>C7FEW9_BRECS</name>
<feature type="transmembrane region" description="Helical" evidence="10">
    <location>
        <begin position="386"/>
        <end position="405"/>
    </location>
</feature>
<comment type="similarity">
    <text evidence="2">Belongs to the complex I subunit 2 family.</text>
</comment>
<gene>
    <name evidence="12" type="primary">nad2</name>
</gene>
<comment type="subcellular location">
    <subcellularLocation>
        <location evidence="1">Membrane</location>
        <topology evidence="1">Multi-pass membrane protein</topology>
    </subcellularLocation>
</comment>
<feature type="transmembrane region" description="Helical" evidence="10">
    <location>
        <begin position="411"/>
        <end position="441"/>
    </location>
</feature>
<dbReference type="GO" id="GO:0008137">
    <property type="term" value="F:NADH dehydrogenase (ubiquinone) activity"/>
    <property type="evidence" value="ECO:0007669"/>
    <property type="project" value="UniProtKB-EC"/>
</dbReference>
<dbReference type="RefSeq" id="YP_003127043.1">
    <property type="nucleotide sequence ID" value="NC_013145.2"/>
</dbReference>
<evidence type="ECO:0000256" key="2">
    <source>
        <dbReference type="ARBA" id="ARBA00007012"/>
    </source>
</evidence>
<dbReference type="EMBL" id="GQ354525">
    <property type="protein sequence ID" value="ACU32826.1"/>
    <property type="molecule type" value="Genomic_DNA"/>
</dbReference>
<accession>C7FEW9</accession>
<evidence type="ECO:0000259" key="11">
    <source>
        <dbReference type="Pfam" id="PF00361"/>
    </source>
</evidence>
<keyword evidence="6 10" id="KW-1133">Transmembrane helix</keyword>
<evidence type="ECO:0000313" key="12">
    <source>
        <dbReference type="EMBL" id="ACU32826.1"/>
    </source>
</evidence>
<protein>
    <recommendedName>
        <fullName evidence="4">NADH-ubiquinone oxidoreductase chain 2</fullName>
        <ecNumber evidence="3">7.1.1.2</ecNumber>
    </recommendedName>
    <alternativeName>
        <fullName evidence="8">NADH dehydrogenase subunit 2</fullName>
    </alternativeName>
</protein>
<feature type="transmembrane region" description="Helical" evidence="10">
    <location>
        <begin position="25"/>
        <end position="44"/>
    </location>
</feature>
<feature type="transmembrane region" description="Helical" evidence="10">
    <location>
        <begin position="499"/>
        <end position="520"/>
    </location>
</feature>
<feature type="transmembrane region" description="Helical" evidence="10">
    <location>
        <begin position="157"/>
        <end position="178"/>
    </location>
</feature>
<comment type="catalytic activity">
    <reaction evidence="9">
        <text>a ubiquinone + NADH + 5 H(+)(in) = a ubiquinol + NAD(+) + 4 H(+)(out)</text>
        <dbReference type="Rhea" id="RHEA:29091"/>
        <dbReference type="Rhea" id="RHEA-COMP:9565"/>
        <dbReference type="Rhea" id="RHEA-COMP:9566"/>
        <dbReference type="ChEBI" id="CHEBI:15378"/>
        <dbReference type="ChEBI" id="CHEBI:16389"/>
        <dbReference type="ChEBI" id="CHEBI:17976"/>
        <dbReference type="ChEBI" id="CHEBI:57540"/>
        <dbReference type="ChEBI" id="CHEBI:57945"/>
        <dbReference type="EC" id="7.1.1.2"/>
    </reaction>
</comment>
<keyword evidence="5 10" id="KW-0812">Transmembrane</keyword>
<evidence type="ECO:0000256" key="8">
    <source>
        <dbReference type="ARBA" id="ARBA00031028"/>
    </source>
</evidence>
<feature type="domain" description="NADH:quinone oxidoreductase/Mrp antiporter transmembrane" evidence="11">
    <location>
        <begin position="123"/>
        <end position="436"/>
    </location>
</feature>
<feature type="transmembrane region" description="Helical" evidence="10">
    <location>
        <begin position="69"/>
        <end position="92"/>
    </location>
</feature>
<dbReference type="GO" id="GO:0016020">
    <property type="term" value="C:membrane"/>
    <property type="evidence" value="ECO:0007669"/>
    <property type="project" value="UniProtKB-SubCell"/>
</dbReference>
<geneLocation type="mitochondrion" evidence="12"/>
<reference evidence="12" key="1">
    <citation type="journal article" date="2010" name="FEMS Yeast Res.">
        <title>Mitochondrial genome from the facultative anaerobe and petite-positive yeast Dekkera bruxellensis contains the NADH dehydrogenase subunit genes.</title>
        <authorList>
            <person name="Prochazka E."/>
            <person name="Polakova S."/>
            <person name="Piskur J."/>
            <person name="Sulo P."/>
        </authorList>
    </citation>
    <scope>NUCLEOTIDE SEQUENCE</scope>
    <source>
        <strain evidence="12">CBS 4805</strain>
    </source>
</reference>
<evidence type="ECO:0000256" key="10">
    <source>
        <dbReference type="SAM" id="Phobius"/>
    </source>
</evidence>